<feature type="domain" description="Ig-like" evidence="6">
    <location>
        <begin position="756"/>
        <end position="841"/>
    </location>
</feature>
<feature type="chain" id="PRO_5042198297" description="Ig-like domain-containing protein" evidence="5">
    <location>
        <begin position="21"/>
        <end position="939"/>
    </location>
</feature>
<dbReference type="InterPro" id="IPR007110">
    <property type="entry name" value="Ig-like_dom"/>
</dbReference>
<feature type="domain" description="Ig-like" evidence="6">
    <location>
        <begin position="848"/>
        <end position="926"/>
    </location>
</feature>
<dbReference type="AlphaFoldDB" id="A0AAD6ABN8"/>
<keyword evidence="3" id="KW-0325">Glycoprotein</keyword>
<feature type="domain" description="Ig-like" evidence="6">
    <location>
        <begin position="202"/>
        <end position="300"/>
    </location>
</feature>
<evidence type="ECO:0000313" key="7">
    <source>
        <dbReference type="EMBL" id="KAJ4921771.1"/>
    </source>
</evidence>
<proteinExistence type="predicted"/>
<dbReference type="PANTHER" id="PTHR44337">
    <property type="entry name" value="CARCINOEMBRYONIC ANTIGEN-RELATED CELL ADHESION MOLECULE 8"/>
    <property type="match status" value="1"/>
</dbReference>
<evidence type="ECO:0000256" key="4">
    <source>
        <dbReference type="ARBA" id="ARBA00023319"/>
    </source>
</evidence>
<dbReference type="InterPro" id="IPR013783">
    <property type="entry name" value="Ig-like_fold"/>
</dbReference>
<gene>
    <name evidence="7" type="ORF">JOQ06_025939</name>
</gene>
<feature type="domain" description="Ig-like" evidence="6">
    <location>
        <begin position="679"/>
        <end position="736"/>
    </location>
</feature>
<evidence type="ECO:0000313" key="8">
    <source>
        <dbReference type="Proteomes" id="UP001219934"/>
    </source>
</evidence>
<organism evidence="7 8">
    <name type="scientific">Pogonophryne albipinna</name>
    <dbReference type="NCBI Taxonomy" id="1090488"/>
    <lineage>
        <taxon>Eukaryota</taxon>
        <taxon>Metazoa</taxon>
        <taxon>Chordata</taxon>
        <taxon>Craniata</taxon>
        <taxon>Vertebrata</taxon>
        <taxon>Euteleostomi</taxon>
        <taxon>Actinopterygii</taxon>
        <taxon>Neopterygii</taxon>
        <taxon>Teleostei</taxon>
        <taxon>Neoteleostei</taxon>
        <taxon>Acanthomorphata</taxon>
        <taxon>Eupercaria</taxon>
        <taxon>Perciformes</taxon>
        <taxon>Notothenioidei</taxon>
        <taxon>Pogonophryne</taxon>
    </lineage>
</organism>
<accession>A0AAD6ABN8</accession>
<reference evidence="7" key="1">
    <citation type="submission" date="2022-11" db="EMBL/GenBank/DDBJ databases">
        <title>Chromosome-level genome of Pogonophryne albipinna.</title>
        <authorList>
            <person name="Jo E."/>
        </authorList>
    </citation>
    <scope>NUCLEOTIDE SEQUENCE</scope>
    <source>
        <strain evidence="7">SGF0006</strain>
        <tissue evidence="7">Muscle</tissue>
    </source>
</reference>
<name>A0AAD6ABN8_9TELE</name>
<dbReference type="SMART" id="SM00408">
    <property type="entry name" value="IGc2"/>
    <property type="match status" value="3"/>
</dbReference>
<protein>
    <recommendedName>
        <fullName evidence="6">Ig-like domain-containing protein</fullName>
    </recommendedName>
</protein>
<dbReference type="InterPro" id="IPR003598">
    <property type="entry name" value="Ig_sub2"/>
</dbReference>
<dbReference type="PANTHER" id="PTHR44337:SF20">
    <property type="entry name" value="CARCINOEMBRYONIC ANTIGEN-RELATED CELL ADHESION MOLECULE 5-RELATED"/>
    <property type="match status" value="1"/>
</dbReference>
<dbReference type="InterPro" id="IPR036179">
    <property type="entry name" value="Ig-like_dom_sf"/>
</dbReference>
<keyword evidence="8" id="KW-1185">Reference proteome</keyword>
<dbReference type="SMART" id="SM00409">
    <property type="entry name" value="IG"/>
    <property type="match status" value="6"/>
</dbReference>
<dbReference type="SUPFAM" id="SSF48726">
    <property type="entry name" value="Immunoglobulin"/>
    <property type="match status" value="5"/>
</dbReference>
<dbReference type="EMBL" id="JAPTMU010000105">
    <property type="protein sequence ID" value="KAJ4921771.1"/>
    <property type="molecule type" value="Genomic_DNA"/>
</dbReference>
<dbReference type="Proteomes" id="UP001219934">
    <property type="component" value="Unassembled WGS sequence"/>
</dbReference>
<evidence type="ECO:0000259" key="6">
    <source>
        <dbReference type="PROSITE" id="PS50835"/>
    </source>
</evidence>
<comment type="caution">
    <text evidence="7">The sequence shown here is derived from an EMBL/GenBank/DDBJ whole genome shotgun (WGS) entry which is preliminary data.</text>
</comment>
<dbReference type="InterPro" id="IPR003599">
    <property type="entry name" value="Ig_sub"/>
</dbReference>
<dbReference type="InterPro" id="IPR052598">
    <property type="entry name" value="IgSF_CEA-related"/>
</dbReference>
<dbReference type="Gene3D" id="2.60.40.10">
    <property type="entry name" value="Immunoglobulins"/>
    <property type="match status" value="5"/>
</dbReference>
<feature type="domain" description="Ig-like" evidence="6">
    <location>
        <begin position="303"/>
        <end position="389"/>
    </location>
</feature>
<sequence length="939" mass="100400">MDPLSACLLLLTCLADFSASVTEWGGAVGGSSYGPSSVQIVGVNVVTVGIPYGFQCIADCYPDCKYTWTRGNVTSQGPELSFQLLHVVPTQTLSCTVFNSETGDSSTVQKTLQVTAGPSNIQISGPTYLTYGAESIFICSASCYPACSFSWTVSWEGETLSKAQGSNISVTPYAGTVLEENLICEAMDTVSHLYISSSLSLPVASISDISIVGDSTVTMGKSYMFTCYAACYPSCNIVWKYMGKTYEGNQVQIPIYHQGDKTIACHLEITFNDYTKIEPLTCEATNTISHSISTSVRNLTVIDPISVHPSSAGLPTGERPFSLQCVGPQNPASITWLWNKLPMPASERVLFSSDNSTMTFNPLLHTDDGLYQCVVADGGPPIQSGYQMQVNYGPYGVGISGGDILTVGVLYHFNCSVDCYPACLLTWTWGNVTSHGPHFSLQIEELIPPQLLTCTAVNPLIGVELAGEETIQVIAGPTNIQISGAGFLTAGVVSNFSCSADCYSSCSYSWTLTEEGLMINTAQGNTISVTPSTSVNNVFETLTCTAQDTVSHLYISSSLSLPVASISDMSIVGNRTVTLGQQYTFSCYAACYPSCYIVWKYMGETFQGDNIEIPILDSAENKTFSKRLEITFNDFFKSEPLTCEAVNTLSNATVSLTVNLTVVDLFSVRPTTQAPPVAGEPFSLQCVGPQEPATITWLKNKQKMPARERVHLSPDNTTIIFSYLFRADGGVYQCVVVEDGPPILSVGYLMQINYGPDAGSILNPYGGPVGGLMYAQPGSTIELQCVTTCYPVCSISWFYGGLLLATNSSISFTPVAPPYTTPLTCVALNPATKQNFTAEITVGVSDGPKNMVIEGPASLEIGVTATLTCSADCSPSCSFQWTVYGKTMTGSLIDITVNRYISEESISCKAQNTFTGNTATTNETLSVSGTITAALCTLL</sequence>
<dbReference type="PROSITE" id="PS50835">
    <property type="entry name" value="IG_LIKE"/>
    <property type="match status" value="6"/>
</dbReference>
<evidence type="ECO:0000256" key="2">
    <source>
        <dbReference type="ARBA" id="ARBA00023157"/>
    </source>
</evidence>
<dbReference type="Pfam" id="PF13927">
    <property type="entry name" value="Ig_3"/>
    <property type="match status" value="1"/>
</dbReference>
<keyword evidence="2" id="KW-1015">Disulfide bond</keyword>
<evidence type="ECO:0000256" key="1">
    <source>
        <dbReference type="ARBA" id="ARBA00022729"/>
    </source>
</evidence>
<feature type="signal peptide" evidence="5">
    <location>
        <begin position="1"/>
        <end position="20"/>
    </location>
</feature>
<keyword evidence="1 5" id="KW-0732">Signal</keyword>
<keyword evidence="4" id="KW-0393">Immunoglobulin domain</keyword>
<evidence type="ECO:0000256" key="5">
    <source>
        <dbReference type="SAM" id="SignalP"/>
    </source>
</evidence>
<evidence type="ECO:0000256" key="3">
    <source>
        <dbReference type="ARBA" id="ARBA00023180"/>
    </source>
</evidence>
<feature type="domain" description="Ig-like" evidence="6">
    <location>
        <begin position="562"/>
        <end position="661"/>
    </location>
</feature>